<dbReference type="InterPro" id="IPR049052">
    <property type="entry name" value="nSTAND1"/>
</dbReference>
<evidence type="ECO:0000313" key="4">
    <source>
        <dbReference type="Proteomes" id="UP001589646"/>
    </source>
</evidence>
<dbReference type="Proteomes" id="UP001589646">
    <property type="component" value="Unassembled WGS sequence"/>
</dbReference>
<protein>
    <recommendedName>
        <fullName evidence="2">Novel STAND NTPase 1 domain-containing protein</fullName>
    </recommendedName>
</protein>
<feature type="region of interest" description="Disordered" evidence="1">
    <location>
        <begin position="72"/>
        <end position="108"/>
    </location>
</feature>
<gene>
    <name evidence="3" type="ORF">ACFFRN_07980</name>
</gene>
<comment type="caution">
    <text evidence="3">The sequence shown here is derived from an EMBL/GenBank/DDBJ whole genome shotgun (WGS) entry which is preliminary data.</text>
</comment>
<evidence type="ECO:0000259" key="2">
    <source>
        <dbReference type="Pfam" id="PF20703"/>
    </source>
</evidence>
<dbReference type="RefSeq" id="WP_346123679.1">
    <property type="nucleotide sequence ID" value="NZ_BAAAXC010000014.1"/>
</dbReference>
<name>A0ABV5PTJ9_9ACTN</name>
<evidence type="ECO:0000313" key="3">
    <source>
        <dbReference type="EMBL" id="MFB9526551.1"/>
    </source>
</evidence>
<dbReference type="EMBL" id="JBHMCE010000002">
    <property type="protein sequence ID" value="MFB9526551.1"/>
    <property type="molecule type" value="Genomic_DNA"/>
</dbReference>
<proteinExistence type="predicted"/>
<feature type="compositionally biased region" description="Basic residues" evidence="1">
    <location>
        <begin position="98"/>
        <end position="108"/>
    </location>
</feature>
<dbReference type="Pfam" id="PF20703">
    <property type="entry name" value="nSTAND1"/>
    <property type="match status" value="1"/>
</dbReference>
<keyword evidence="4" id="KW-1185">Reference proteome</keyword>
<reference evidence="3 4" key="1">
    <citation type="submission" date="2024-09" db="EMBL/GenBank/DDBJ databases">
        <authorList>
            <person name="Sun Q."/>
            <person name="Mori K."/>
        </authorList>
    </citation>
    <scope>NUCLEOTIDE SEQUENCE [LARGE SCALE GENOMIC DNA]</scope>
    <source>
        <strain evidence="3 4">JCM 3323</strain>
    </source>
</reference>
<sequence length="108" mass="10990">MLTGCGAGPARTAAAPRPLPALADLLAANTVIVHGMSSTETRRAVEGPAQRAGLSLEPGLLDELVSETSGALPLLSPPCSASGSAAREPPSPGPPSRRWARLLHRLPI</sequence>
<evidence type="ECO:0000256" key="1">
    <source>
        <dbReference type="SAM" id="MobiDB-lite"/>
    </source>
</evidence>
<organism evidence="3 4">
    <name type="scientific">Nonomuraea roseola</name>
    <dbReference type="NCBI Taxonomy" id="46179"/>
    <lineage>
        <taxon>Bacteria</taxon>
        <taxon>Bacillati</taxon>
        <taxon>Actinomycetota</taxon>
        <taxon>Actinomycetes</taxon>
        <taxon>Streptosporangiales</taxon>
        <taxon>Streptosporangiaceae</taxon>
        <taxon>Nonomuraea</taxon>
    </lineage>
</organism>
<feature type="domain" description="Novel STAND NTPase 1" evidence="2">
    <location>
        <begin position="19"/>
        <end position="76"/>
    </location>
</feature>
<accession>A0ABV5PTJ9</accession>